<protein>
    <submittedName>
        <fullName evidence="1">Uncharacterized protein</fullName>
    </submittedName>
</protein>
<sequence length="363" mass="41399">MPRKSTRLTKGLVSKYKNTPKEEIPLQHSSDEASIDIKFTIPEGDSREEDLIESEEELESTDINNTQTMIGEDEELGESDEVLDSNELNEKVPSSNSDESSKEVPSVESNEQSKEVDGSMFKEDSLRMARGKAPLTKSLVSKFKSTQKDTSSLEGEIEMNSEGIQSSDDFSVLRLELETLKPAFEIDGNVLNYWAYILNNEEKFKNPTTSSRIFLDVNVMGLHIDYVPLLPTWQWHLWHVATTSLIVMNRPLPSLATTMSGSAFALQHGCCEESTRNKAQEKQINDMRKKYSAKILLSDLNTMNYKVVDEVKEWQSFDAKEQKHHPEKPREEFEKSTRVRLSSSLYYSSRIISFLHNIDVVKI</sequence>
<gene>
    <name evidence="1" type="ORF">L6452_17427</name>
</gene>
<dbReference type="Proteomes" id="UP001055879">
    <property type="component" value="Linkage Group LG05"/>
</dbReference>
<dbReference type="EMBL" id="CM042051">
    <property type="protein sequence ID" value="KAI3728785.1"/>
    <property type="molecule type" value="Genomic_DNA"/>
</dbReference>
<name>A0ACB9C3J0_ARCLA</name>
<evidence type="ECO:0000313" key="1">
    <source>
        <dbReference type="EMBL" id="KAI3728785.1"/>
    </source>
</evidence>
<keyword evidence="2" id="KW-1185">Reference proteome</keyword>
<reference evidence="1 2" key="2">
    <citation type="journal article" date="2022" name="Mol. Ecol. Resour.">
        <title>The genomes of chicory, endive, great burdock and yacon provide insights into Asteraceae paleo-polyploidization history and plant inulin production.</title>
        <authorList>
            <person name="Fan W."/>
            <person name="Wang S."/>
            <person name="Wang H."/>
            <person name="Wang A."/>
            <person name="Jiang F."/>
            <person name="Liu H."/>
            <person name="Zhao H."/>
            <person name="Xu D."/>
            <person name="Zhang Y."/>
        </authorList>
    </citation>
    <scope>NUCLEOTIDE SEQUENCE [LARGE SCALE GENOMIC DNA]</scope>
    <source>
        <strain evidence="2">cv. Niubang</strain>
    </source>
</reference>
<reference evidence="2" key="1">
    <citation type="journal article" date="2022" name="Mol. Ecol. Resour.">
        <title>The genomes of chicory, endive, great burdock and yacon provide insights into Asteraceae palaeo-polyploidization history and plant inulin production.</title>
        <authorList>
            <person name="Fan W."/>
            <person name="Wang S."/>
            <person name="Wang H."/>
            <person name="Wang A."/>
            <person name="Jiang F."/>
            <person name="Liu H."/>
            <person name="Zhao H."/>
            <person name="Xu D."/>
            <person name="Zhang Y."/>
        </authorList>
    </citation>
    <scope>NUCLEOTIDE SEQUENCE [LARGE SCALE GENOMIC DNA]</scope>
    <source>
        <strain evidence="2">cv. Niubang</strain>
    </source>
</reference>
<evidence type="ECO:0000313" key="2">
    <source>
        <dbReference type="Proteomes" id="UP001055879"/>
    </source>
</evidence>
<organism evidence="1 2">
    <name type="scientific">Arctium lappa</name>
    <name type="common">Greater burdock</name>
    <name type="synonym">Lappa major</name>
    <dbReference type="NCBI Taxonomy" id="4217"/>
    <lineage>
        <taxon>Eukaryota</taxon>
        <taxon>Viridiplantae</taxon>
        <taxon>Streptophyta</taxon>
        <taxon>Embryophyta</taxon>
        <taxon>Tracheophyta</taxon>
        <taxon>Spermatophyta</taxon>
        <taxon>Magnoliopsida</taxon>
        <taxon>eudicotyledons</taxon>
        <taxon>Gunneridae</taxon>
        <taxon>Pentapetalae</taxon>
        <taxon>asterids</taxon>
        <taxon>campanulids</taxon>
        <taxon>Asterales</taxon>
        <taxon>Asteraceae</taxon>
        <taxon>Carduoideae</taxon>
        <taxon>Cardueae</taxon>
        <taxon>Arctiinae</taxon>
        <taxon>Arctium</taxon>
    </lineage>
</organism>
<proteinExistence type="predicted"/>
<comment type="caution">
    <text evidence="1">The sequence shown here is derived from an EMBL/GenBank/DDBJ whole genome shotgun (WGS) entry which is preliminary data.</text>
</comment>
<accession>A0ACB9C3J0</accession>